<dbReference type="AlphaFoldDB" id="A0AAX7VS81"/>
<reference evidence="5" key="1">
    <citation type="submission" date="2018-05" db="EMBL/GenBank/DDBJ databases">
        <authorList>
            <person name="Datahose"/>
        </authorList>
    </citation>
    <scope>NUCLEOTIDE SEQUENCE</scope>
</reference>
<accession>A0AAX7VS81</accession>
<dbReference type="PROSITE" id="PS51720">
    <property type="entry name" value="G_AIG1"/>
    <property type="match status" value="1"/>
</dbReference>
<evidence type="ECO:0000313" key="5">
    <source>
        <dbReference type="Ensembl" id="ENSACLP00000083982.1"/>
    </source>
</evidence>
<dbReference type="GO" id="GO:0005525">
    <property type="term" value="F:GTP binding"/>
    <property type="evidence" value="ECO:0007669"/>
    <property type="project" value="UniProtKB-KW"/>
</dbReference>
<dbReference type="PANTHER" id="PTHR10903">
    <property type="entry name" value="GTPASE, IMAP FAMILY MEMBER-RELATED"/>
    <property type="match status" value="1"/>
</dbReference>
<reference evidence="5" key="3">
    <citation type="submission" date="2025-09" db="UniProtKB">
        <authorList>
            <consortium name="Ensembl"/>
        </authorList>
    </citation>
    <scope>IDENTIFICATION</scope>
</reference>
<dbReference type="Pfam" id="PF04548">
    <property type="entry name" value="AIG1"/>
    <property type="match status" value="1"/>
</dbReference>
<name>A0AAX7VS81_ASTCA</name>
<organism evidence="5 6">
    <name type="scientific">Astatotilapia calliptera</name>
    <name type="common">Eastern happy</name>
    <name type="synonym">Chromis callipterus</name>
    <dbReference type="NCBI Taxonomy" id="8154"/>
    <lineage>
        <taxon>Eukaryota</taxon>
        <taxon>Metazoa</taxon>
        <taxon>Chordata</taxon>
        <taxon>Craniata</taxon>
        <taxon>Vertebrata</taxon>
        <taxon>Euteleostomi</taxon>
        <taxon>Actinopterygii</taxon>
        <taxon>Neopterygii</taxon>
        <taxon>Teleostei</taxon>
        <taxon>Neoteleostei</taxon>
        <taxon>Acanthomorphata</taxon>
        <taxon>Ovalentaria</taxon>
        <taxon>Cichlomorphae</taxon>
        <taxon>Cichliformes</taxon>
        <taxon>Cichlidae</taxon>
        <taxon>African cichlids</taxon>
        <taxon>Pseudocrenilabrinae</taxon>
        <taxon>Haplochromini</taxon>
        <taxon>Astatotilapia</taxon>
    </lineage>
</organism>
<evidence type="ECO:0000256" key="2">
    <source>
        <dbReference type="ARBA" id="ARBA00022741"/>
    </source>
</evidence>
<dbReference type="Proteomes" id="UP000265100">
    <property type="component" value="Chromosome 3"/>
</dbReference>
<evidence type="ECO:0000256" key="1">
    <source>
        <dbReference type="ARBA" id="ARBA00008535"/>
    </source>
</evidence>
<dbReference type="InterPro" id="IPR045058">
    <property type="entry name" value="GIMA/IAN/Toc"/>
</dbReference>
<reference evidence="5" key="2">
    <citation type="submission" date="2025-08" db="UniProtKB">
        <authorList>
            <consortium name="Ensembl"/>
        </authorList>
    </citation>
    <scope>IDENTIFICATION</scope>
</reference>
<dbReference type="PANTHER" id="PTHR10903:SF62">
    <property type="entry name" value="GTPASE IMAP FAMILY MEMBER 4-LIKE-RELATED"/>
    <property type="match status" value="1"/>
</dbReference>
<dbReference type="Ensembl" id="ENSACLT00000078779.1">
    <property type="protein sequence ID" value="ENSACLP00000083982.1"/>
    <property type="gene ID" value="ENSACLG00000033316.1"/>
</dbReference>
<keyword evidence="6" id="KW-1185">Reference proteome</keyword>
<dbReference type="InterPro" id="IPR027417">
    <property type="entry name" value="P-loop_NTPase"/>
</dbReference>
<protein>
    <recommendedName>
        <fullName evidence="4">AIG1-type G domain-containing protein</fullName>
    </recommendedName>
</protein>
<comment type="similarity">
    <text evidence="1">Belongs to the TRAFAC class TrmE-Era-EngA-EngB-Septin-like GTPase superfamily. AIG1/Toc34/Toc159-like paraseptin GTPase family. IAN subfamily.</text>
</comment>
<sequence length="177" mass="20192">MYRIVLLGGSKSGKSSLANSVLGEDVFKVDNTECQTESKSLHGRRITLINTPDFSGPGRSEEELKPEILRCITECTPGPHAFLIVLKVEKSTEQQQQKAVIEKIRQYFSEEVFKYAAVVFIQDGPDSDEMKMKDFIDQNKYLSDLMRKCKSRYHIINKYSRQGDISQSQPYLVNSVM</sequence>
<feature type="domain" description="AIG1-type G" evidence="4">
    <location>
        <begin position="1"/>
        <end position="177"/>
    </location>
</feature>
<proteinExistence type="inferred from homology"/>
<keyword evidence="3" id="KW-0342">GTP-binding</keyword>
<evidence type="ECO:0000256" key="3">
    <source>
        <dbReference type="ARBA" id="ARBA00023134"/>
    </source>
</evidence>
<dbReference type="InterPro" id="IPR006703">
    <property type="entry name" value="G_AIG1"/>
</dbReference>
<evidence type="ECO:0000259" key="4">
    <source>
        <dbReference type="PROSITE" id="PS51720"/>
    </source>
</evidence>
<keyword evidence="2" id="KW-0547">Nucleotide-binding</keyword>
<evidence type="ECO:0000313" key="6">
    <source>
        <dbReference type="Proteomes" id="UP000265100"/>
    </source>
</evidence>
<dbReference type="GeneTree" id="ENSGT01150000286992"/>
<dbReference type="Gene3D" id="3.40.50.300">
    <property type="entry name" value="P-loop containing nucleotide triphosphate hydrolases"/>
    <property type="match status" value="1"/>
</dbReference>
<dbReference type="SUPFAM" id="SSF52540">
    <property type="entry name" value="P-loop containing nucleoside triphosphate hydrolases"/>
    <property type="match status" value="1"/>
</dbReference>